<dbReference type="Gene3D" id="3.30.60.270">
    <property type="match status" value="2"/>
</dbReference>
<dbReference type="STRING" id="105984.A0A427Y547"/>
<feature type="domain" description="VPS10" evidence="17">
    <location>
        <begin position="13"/>
        <end position="659"/>
    </location>
</feature>
<comment type="subcellular location">
    <subcellularLocation>
        <location evidence="1">Golgi apparatus</location>
        <location evidence="1">trans-Golgi network membrane</location>
    </subcellularLocation>
    <subcellularLocation>
        <location evidence="15">Prevacuolar compartment membrane</location>
    </subcellularLocation>
</comment>
<reference evidence="18 19" key="1">
    <citation type="submission" date="2018-11" db="EMBL/GenBank/DDBJ databases">
        <title>Genome sequence of Apiotrichum porosum DSM 27194.</title>
        <authorList>
            <person name="Aliyu H."/>
            <person name="Gorte O."/>
            <person name="Ochsenreither K."/>
        </authorList>
    </citation>
    <scope>NUCLEOTIDE SEQUENCE [LARGE SCALE GENOMIC DNA]</scope>
    <source>
        <strain evidence="18 19">DSM 27194</strain>
    </source>
</reference>
<organism evidence="18 19">
    <name type="scientific">Apiotrichum porosum</name>
    <dbReference type="NCBI Taxonomy" id="105984"/>
    <lineage>
        <taxon>Eukaryota</taxon>
        <taxon>Fungi</taxon>
        <taxon>Dikarya</taxon>
        <taxon>Basidiomycota</taxon>
        <taxon>Agaricomycotina</taxon>
        <taxon>Tremellomycetes</taxon>
        <taxon>Trichosporonales</taxon>
        <taxon>Trichosporonaceae</taxon>
        <taxon>Apiotrichum</taxon>
    </lineage>
</organism>
<dbReference type="GO" id="GO:0005794">
    <property type="term" value="C:Golgi apparatus"/>
    <property type="evidence" value="ECO:0007669"/>
    <property type="project" value="UniProtKB-SubCell"/>
</dbReference>
<dbReference type="InterPro" id="IPR031778">
    <property type="entry name" value="Sortilin_N"/>
</dbReference>
<comment type="function">
    <text evidence="11">Functions as a sorting receptor in the Golgi compartment required for the intracellular sorting and delivery of soluble vacuolar proteins, like carboxypeptidase Y (CPY) and proteinase A. Executes multiple rounds of sorting by cycling between the late Golgi and a prevacuolar endosome-like compartment.</text>
</comment>
<dbReference type="FunFam" id="3.30.60.270:FF:000005">
    <property type="entry name" value="Sortilin"/>
    <property type="match status" value="1"/>
</dbReference>
<dbReference type="OrthoDB" id="443634at2759"/>
<sequence length="1427" mass="159913">MPNKLFYFEDSNVVLMHDSLTSTVYRSADEGKSWKKVEDIGDGATRLIEHPHSKEVAFVIGRHEDHYVTFNRGETWQSFSTPTDPTLTSQPLSFHATKPDWILFQGTVCEKGNSKWGSGSVCYDETYYTTDSFRTNPKKMLSMTSECVFARSEKMVDTPENLVFCIAFESKPSNGHSASETRLFRSDDWFETHEYVDLGIGKRARGIVGLGVVSKFMIVAVKMNSGGSADKRANDPMSLFVSTDGVTWHQSEFPHSAMPNLVENAYTIVESTTHSIAIDILTSPSALIGTLFVSSGEGRYFVESLPDTNRNEMGIVDFEGIKGLDGVGIGNVVKNREKVVTGAQKKELQTWITFDDGSNWSLMRAPKEKMNGDSWTCQPSKIEECSLHVHSVTTPHNLGSVFSSAAPGFVMAVGSVGDHLLPYEECDTFLSTDAGVSWKMVQEGAHKYEFGDQGSVLVIADDEEFTDHVWYSYDGGAKWEKLDLGISVRVTVLTTIPDSTSQNFLIVGMARRSDSKEGRYVTVFLDFDKIQTRQCQDKDFERWYARGGEDNECIMGHKQWYQRRKLDAQCYVGNVFDEPKGHEENCACTDADFECDFNFVRQNGECVAAGPQPVPAGTCKNKGDTYKGSSGYRLIPGNTCSGGVEKANLVDRPCTDAKPEDGKVSHVVHAFTSRITRHSYFEGSQTILLQLEDNSIWQSSNEGYSWTQLEPSKEFLTFVMHPYTSDRAYLITKDRTIIHTTDTGRSWNAIEAPMEANGLGIPLLDFHPTRSDWLIFTGSVDCTDTLSTTCHAVAWYTTDHGRRWNQVEKYVRNCQWARDSSLKIDERMIVCESYKEKKGSQKSGNRNPIELIAGRDYYGRKEKLFDSVVGFTTFSQYFLAAKYDEEKGTLSLEVSLDGTHFSEAQFPPNMKIDNHAYTILESNTDSVFLHMTINSAKDREWGTIFKSNSNGTYYGLSIEHVNRDSRGYVDFEKMIGLDGIALVNVVRNPEHAEVSGKKLLQSRITHNDGGSWKPLTPPQRDSLGQPYRCSVAACGLQIHGYTERVDPKATYSSPSAVGLMIAVGNVGEELADYEDSDVFLTRDGGFTWEEVHKDAHLWEYGDSGSLIVLANDEEAVDHVLYTTDEGLTWHNYNFGQKIRVQSVNTAPQDTSRRFYLVGQTPGERGKSVLVHLDFDSITQRKCEFKIDDLNHDDFEVWSPAENREEKCLFGRQTLYHRRIRDRDCYIGEKVAQPNKVERNCTCTAADFECEFNHVRNAKGDCVLVEGAAALTFDTEYEQCVGDAEFWYDRTAYRKIPHSSCDGGDRPDRGKQHTCPGIAGASLGALFWASIAILPFACAGVAGWWWVTKGGRAGTIRLGEHRAYNGDTGAKVLNTLASVPYFILGVVAALWSQLENRVPFIDGLFRRPQPYRSVPIDDDAELLGQYED</sequence>
<dbReference type="InterPro" id="IPR050310">
    <property type="entry name" value="VPS10-sortilin"/>
</dbReference>
<keyword evidence="4" id="KW-0732">Signal</keyword>
<keyword evidence="5" id="KW-0677">Repeat</keyword>
<dbReference type="RefSeq" id="XP_028478994.1">
    <property type="nucleotide sequence ID" value="XM_028620022.1"/>
</dbReference>
<evidence type="ECO:0000256" key="9">
    <source>
        <dbReference type="ARBA" id="ARBA00023170"/>
    </source>
</evidence>
<dbReference type="Pfam" id="PF15901">
    <property type="entry name" value="Sortilin_C"/>
    <property type="match status" value="2"/>
</dbReference>
<comment type="caution">
    <text evidence="18">The sequence shown here is derived from an EMBL/GenBank/DDBJ whole genome shotgun (WGS) entry which is preliminary data.</text>
</comment>
<dbReference type="Gene3D" id="2.130.10.10">
    <property type="entry name" value="YVTN repeat-like/Quinoprotein amine dehydrogenase"/>
    <property type="match status" value="3"/>
</dbReference>
<feature type="transmembrane region" description="Helical" evidence="16">
    <location>
        <begin position="1367"/>
        <end position="1390"/>
    </location>
</feature>
<evidence type="ECO:0000256" key="15">
    <source>
        <dbReference type="ARBA" id="ARBA00046293"/>
    </source>
</evidence>
<keyword evidence="9" id="KW-0675">Receptor</keyword>
<dbReference type="Proteomes" id="UP000279236">
    <property type="component" value="Unassembled WGS sequence"/>
</dbReference>
<evidence type="ECO:0000256" key="11">
    <source>
        <dbReference type="ARBA" id="ARBA00025569"/>
    </source>
</evidence>
<name>A0A427Y547_9TREE</name>
<evidence type="ECO:0000256" key="16">
    <source>
        <dbReference type="SAM" id="Phobius"/>
    </source>
</evidence>
<dbReference type="GO" id="GO:0006623">
    <property type="term" value="P:protein targeting to vacuole"/>
    <property type="evidence" value="ECO:0007669"/>
    <property type="project" value="TreeGrafter"/>
</dbReference>
<dbReference type="Gene3D" id="2.10.70.80">
    <property type="match status" value="2"/>
</dbReference>
<evidence type="ECO:0000256" key="7">
    <source>
        <dbReference type="ARBA" id="ARBA00023034"/>
    </source>
</evidence>
<protein>
    <recommendedName>
        <fullName evidence="2">Vacuolar protein sorting/targeting protein 10</fullName>
    </recommendedName>
    <alternativeName>
        <fullName evidence="13">Carboxypeptidase Y receptor</fullName>
    </alternativeName>
    <alternativeName>
        <fullName evidence="12 14">Sortilin VPS10</fullName>
    </alternativeName>
</protein>
<dbReference type="FunFam" id="2.10.70.80:FF:000001">
    <property type="entry name" value="Sortilin-related VPS10 domain-containing receptor 1"/>
    <property type="match status" value="1"/>
</dbReference>
<dbReference type="GO" id="GO:0005829">
    <property type="term" value="C:cytosol"/>
    <property type="evidence" value="ECO:0007669"/>
    <property type="project" value="GOC"/>
</dbReference>
<keyword evidence="7" id="KW-0333">Golgi apparatus</keyword>
<evidence type="ECO:0000256" key="3">
    <source>
        <dbReference type="ARBA" id="ARBA00022692"/>
    </source>
</evidence>
<evidence type="ECO:0000256" key="14">
    <source>
        <dbReference type="ARBA" id="ARBA00031902"/>
    </source>
</evidence>
<evidence type="ECO:0000256" key="8">
    <source>
        <dbReference type="ARBA" id="ARBA00023136"/>
    </source>
</evidence>
<evidence type="ECO:0000313" key="19">
    <source>
        <dbReference type="Proteomes" id="UP000279236"/>
    </source>
</evidence>
<dbReference type="SUPFAM" id="SSF110296">
    <property type="entry name" value="Oligoxyloglucan reducing end-specific cellobiohydrolase"/>
    <property type="match status" value="3"/>
</dbReference>
<evidence type="ECO:0000256" key="12">
    <source>
        <dbReference type="ARBA" id="ARBA00031250"/>
    </source>
</evidence>
<accession>A0A427Y547</accession>
<dbReference type="EMBL" id="RSCE01000002">
    <property type="protein sequence ID" value="RSH86209.1"/>
    <property type="molecule type" value="Genomic_DNA"/>
</dbReference>
<dbReference type="GO" id="GO:0006896">
    <property type="term" value="P:Golgi to vacuole transport"/>
    <property type="evidence" value="ECO:0007669"/>
    <property type="project" value="TreeGrafter"/>
</dbReference>
<keyword evidence="8 16" id="KW-0472">Membrane</keyword>
<evidence type="ECO:0000256" key="1">
    <source>
        <dbReference type="ARBA" id="ARBA00004198"/>
    </source>
</evidence>
<evidence type="ECO:0000256" key="13">
    <source>
        <dbReference type="ARBA" id="ARBA00031354"/>
    </source>
</evidence>
<evidence type="ECO:0000256" key="4">
    <source>
        <dbReference type="ARBA" id="ARBA00022729"/>
    </source>
</evidence>
<evidence type="ECO:0000256" key="2">
    <source>
        <dbReference type="ARBA" id="ARBA00015369"/>
    </source>
</evidence>
<dbReference type="GO" id="GO:0006895">
    <property type="term" value="P:Golgi to endosome transport"/>
    <property type="evidence" value="ECO:0007669"/>
    <property type="project" value="TreeGrafter"/>
</dbReference>
<evidence type="ECO:0000256" key="5">
    <source>
        <dbReference type="ARBA" id="ARBA00022737"/>
    </source>
</evidence>
<dbReference type="Pfam" id="PF15902">
    <property type="entry name" value="Sortilin-Vps10"/>
    <property type="match status" value="2"/>
</dbReference>
<evidence type="ECO:0000313" key="18">
    <source>
        <dbReference type="EMBL" id="RSH86209.1"/>
    </source>
</evidence>
<gene>
    <name evidence="18" type="primary">VPS10</name>
    <name evidence="18" type="ORF">EHS24_004445</name>
</gene>
<feature type="domain" description="VPS10" evidence="17">
    <location>
        <begin position="685"/>
        <end position="1319"/>
    </location>
</feature>
<dbReference type="GO" id="GO:0016020">
    <property type="term" value="C:membrane"/>
    <property type="evidence" value="ECO:0007669"/>
    <property type="project" value="InterPro"/>
</dbReference>
<evidence type="ECO:0000256" key="10">
    <source>
        <dbReference type="ARBA" id="ARBA00023180"/>
    </source>
</evidence>
<dbReference type="InterPro" id="IPR031777">
    <property type="entry name" value="Sortilin_C"/>
</dbReference>
<evidence type="ECO:0000259" key="17">
    <source>
        <dbReference type="SMART" id="SM00602"/>
    </source>
</evidence>
<keyword evidence="19" id="KW-1185">Reference proteome</keyword>
<dbReference type="InterPro" id="IPR015943">
    <property type="entry name" value="WD40/YVTN_repeat-like_dom_sf"/>
</dbReference>
<dbReference type="PANTHER" id="PTHR12106:SF27">
    <property type="entry name" value="SORTILIN-RELATED RECEPTOR"/>
    <property type="match status" value="1"/>
</dbReference>
<keyword evidence="3 16" id="KW-0812">Transmembrane</keyword>
<dbReference type="GeneID" id="39588988"/>
<dbReference type="InterPro" id="IPR006581">
    <property type="entry name" value="VPS10"/>
</dbReference>
<feature type="transmembrane region" description="Helical" evidence="16">
    <location>
        <begin position="1324"/>
        <end position="1346"/>
    </location>
</feature>
<evidence type="ECO:0000256" key="6">
    <source>
        <dbReference type="ARBA" id="ARBA00022989"/>
    </source>
</evidence>
<dbReference type="SMART" id="SM00602">
    <property type="entry name" value="VPS10"/>
    <property type="match status" value="2"/>
</dbReference>
<dbReference type="PANTHER" id="PTHR12106">
    <property type="entry name" value="SORTILIN RELATED"/>
    <property type="match status" value="1"/>
</dbReference>
<proteinExistence type="predicted"/>
<keyword evidence="10" id="KW-0325">Glycoprotein</keyword>
<keyword evidence="6 16" id="KW-1133">Transmembrane helix</keyword>